<dbReference type="Gene3D" id="3.90.1150.10">
    <property type="entry name" value="Aspartate Aminotransferase, domain 1"/>
    <property type="match status" value="1"/>
</dbReference>
<dbReference type="EMBL" id="FNGS01000003">
    <property type="protein sequence ID" value="SDL82724.1"/>
    <property type="molecule type" value="Genomic_DNA"/>
</dbReference>
<evidence type="ECO:0000259" key="2">
    <source>
        <dbReference type="Pfam" id="PF00266"/>
    </source>
</evidence>
<dbReference type="InterPro" id="IPR015422">
    <property type="entry name" value="PyrdxlP-dep_Trfase_small"/>
</dbReference>
<dbReference type="PANTHER" id="PTHR43092">
    <property type="entry name" value="L-CYSTEINE DESULFHYDRASE"/>
    <property type="match status" value="1"/>
</dbReference>
<feature type="domain" description="Aminotransferase class V" evidence="2">
    <location>
        <begin position="67"/>
        <end position="387"/>
    </location>
</feature>
<dbReference type="InterPro" id="IPR015421">
    <property type="entry name" value="PyrdxlP-dep_Trfase_major"/>
</dbReference>
<dbReference type="Pfam" id="PF00266">
    <property type="entry name" value="Aminotran_5"/>
    <property type="match status" value="1"/>
</dbReference>
<dbReference type="STRING" id="563176.SAMN04488090_1906"/>
<dbReference type="AlphaFoldDB" id="A0A1G9N8H5"/>
<proteinExistence type="predicted"/>
<keyword evidence="4" id="KW-1185">Reference proteome</keyword>
<evidence type="ECO:0000313" key="4">
    <source>
        <dbReference type="Proteomes" id="UP000198901"/>
    </source>
</evidence>
<dbReference type="SUPFAM" id="SSF53383">
    <property type="entry name" value="PLP-dependent transferases"/>
    <property type="match status" value="1"/>
</dbReference>
<organism evidence="3 4">
    <name type="scientific">Siphonobacter aquaeclarae</name>
    <dbReference type="NCBI Taxonomy" id="563176"/>
    <lineage>
        <taxon>Bacteria</taxon>
        <taxon>Pseudomonadati</taxon>
        <taxon>Bacteroidota</taxon>
        <taxon>Cytophagia</taxon>
        <taxon>Cytophagales</taxon>
        <taxon>Cytophagaceae</taxon>
        <taxon>Siphonobacter</taxon>
    </lineage>
</organism>
<dbReference type="Gene3D" id="3.40.640.10">
    <property type="entry name" value="Type I PLP-dependent aspartate aminotransferase-like (Major domain)"/>
    <property type="match status" value="1"/>
</dbReference>
<evidence type="ECO:0000256" key="1">
    <source>
        <dbReference type="ARBA" id="ARBA00022898"/>
    </source>
</evidence>
<dbReference type="Proteomes" id="UP000198901">
    <property type="component" value="Unassembled WGS sequence"/>
</dbReference>
<keyword evidence="3" id="KW-0456">Lyase</keyword>
<gene>
    <name evidence="3" type="ORF">SAMN04488090_1906</name>
</gene>
<protein>
    <submittedName>
        <fullName evidence="3">Selenocysteine lyase/Cysteine desulfurase</fullName>
    </submittedName>
</protein>
<dbReference type="InterPro" id="IPR015424">
    <property type="entry name" value="PyrdxlP-dep_Trfase"/>
</dbReference>
<name>A0A1G9N8H5_9BACT</name>
<dbReference type="RefSeq" id="WP_093200902.1">
    <property type="nucleotide sequence ID" value="NZ_FNGS01000003.1"/>
</dbReference>
<dbReference type="InterPro" id="IPR000192">
    <property type="entry name" value="Aminotrans_V_dom"/>
</dbReference>
<dbReference type="GO" id="GO:0016829">
    <property type="term" value="F:lyase activity"/>
    <property type="evidence" value="ECO:0007669"/>
    <property type="project" value="UniProtKB-KW"/>
</dbReference>
<reference evidence="3 4" key="1">
    <citation type="submission" date="2016-10" db="EMBL/GenBank/DDBJ databases">
        <authorList>
            <person name="de Groot N.N."/>
        </authorList>
    </citation>
    <scope>NUCLEOTIDE SEQUENCE [LARGE SCALE GENOMIC DNA]</scope>
    <source>
        <strain evidence="3 4">DSM 21668</strain>
    </source>
</reference>
<keyword evidence="1" id="KW-0663">Pyridoxal phosphate</keyword>
<accession>A0A1G9N8H5</accession>
<evidence type="ECO:0000313" key="3">
    <source>
        <dbReference type="EMBL" id="SDL82724.1"/>
    </source>
</evidence>
<sequence>MMRSRRRFIQQSASLALLPGLKPLSESYLSDIQRYSTAKTPEQLAVDEDYWALIQRAYTVSPSLLNLNNGGVSPSPAVVQEAVERYFRLSNEAPSYYMWRILDQGREPLREQLAALSGVSPDEIAINRNATEALDTVILGLPLEKGDEVVVCVFDYPNMMSAWRQRELRDGIKLNYVTLPAPCEDEALIVQKYVAQMTAKTKVVHLTHVFNWTGQVIPVRKIADEARERGIEVLVDGAHSFVHLDYKIPDLGCDYFGTSLHKWLSAPIGTGMLWVRKDKIAKIYPLVPGEKPLSENIRKFENLGTRPFFIEQAIGQAIQLQNAIGSARKYERLFYLKNYWAEKVKDLPGVHVYTSLKKGFSGALAVVGVDGFTPGELESTLLSRFKIHTTPIDKENVKGVRVTPHVYILPSDLDRLVRALTLLSQESAGKLAKGGK</sequence>
<dbReference type="OrthoDB" id="9804366at2"/>
<dbReference type="PANTHER" id="PTHR43092:SF6">
    <property type="entry name" value="BLR1280 PROTEIN"/>
    <property type="match status" value="1"/>
</dbReference>